<gene>
    <name evidence="3" type="ORF">ACFFNY_23755</name>
</gene>
<dbReference type="RefSeq" id="WP_344909210.1">
    <property type="nucleotide sequence ID" value="NZ_BAAAYO010000008.1"/>
</dbReference>
<keyword evidence="3" id="KW-0328">Glycosyltransferase</keyword>
<dbReference type="Gene3D" id="3.90.550.10">
    <property type="entry name" value="Spore Coat Polysaccharide Biosynthesis Protein SpsA, Chain A"/>
    <property type="match status" value="1"/>
</dbReference>
<keyword evidence="3" id="KW-0808">Transferase</keyword>
<keyword evidence="4" id="KW-1185">Reference proteome</keyword>
<comment type="similarity">
    <text evidence="1">Belongs to the glycosyltransferase 2 family.</text>
</comment>
<evidence type="ECO:0000313" key="4">
    <source>
        <dbReference type="Proteomes" id="UP001589619"/>
    </source>
</evidence>
<dbReference type="PANTHER" id="PTHR22916:SF3">
    <property type="entry name" value="UDP-GLCNAC:BETAGAL BETA-1,3-N-ACETYLGLUCOSAMINYLTRANSFERASE-LIKE PROTEIN 1"/>
    <property type="match status" value="1"/>
</dbReference>
<feature type="domain" description="Glycosyltransferase 2-like" evidence="2">
    <location>
        <begin position="6"/>
        <end position="183"/>
    </location>
</feature>
<dbReference type="PANTHER" id="PTHR22916">
    <property type="entry name" value="GLYCOSYLTRANSFERASE"/>
    <property type="match status" value="1"/>
</dbReference>
<dbReference type="SUPFAM" id="SSF53448">
    <property type="entry name" value="Nucleotide-diphospho-sugar transferases"/>
    <property type="match status" value="1"/>
</dbReference>
<dbReference type="InterPro" id="IPR029044">
    <property type="entry name" value="Nucleotide-diphossugar_trans"/>
</dbReference>
<evidence type="ECO:0000313" key="3">
    <source>
        <dbReference type="EMBL" id="MFB9754595.1"/>
    </source>
</evidence>
<evidence type="ECO:0000259" key="2">
    <source>
        <dbReference type="Pfam" id="PF00535"/>
    </source>
</evidence>
<accession>A0ABV5W2J8</accession>
<dbReference type="GO" id="GO:0016757">
    <property type="term" value="F:glycosyltransferase activity"/>
    <property type="evidence" value="ECO:0007669"/>
    <property type="project" value="UniProtKB-KW"/>
</dbReference>
<sequence length="270" mass="31112">MNPLVSILIPTYNRPDYFEEALKSALNQTYDNIEIIVCDNSDNDLTGQVVQKYLSAHNGSKIRYVKNATNIGPIANQQQCLNLATGEYINYLMDDDMFHPEKVEKMVPYFVKNSDVTLVTSVRRVIDKDGKRLYVPPLWTFRKLFEQDTVIDGKRLNQIMLRDKTNYIGEPTTAMFRRKALDEPFGVLLGQQVYFAVDLAAWAKLLHVGKGVYLTKPLSYLRYHDKQLSQHEMAKDIAKLDQQTFINFAKAKGYDLEGFDKGKKKRKGKR</sequence>
<comment type="caution">
    <text evidence="3">The sequence shown here is derived from an EMBL/GenBank/DDBJ whole genome shotgun (WGS) entry which is preliminary data.</text>
</comment>
<dbReference type="InterPro" id="IPR001173">
    <property type="entry name" value="Glyco_trans_2-like"/>
</dbReference>
<organism evidence="3 4">
    <name type="scientific">Paenibacillus hodogayensis</name>
    <dbReference type="NCBI Taxonomy" id="279208"/>
    <lineage>
        <taxon>Bacteria</taxon>
        <taxon>Bacillati</taxon>
        <taxon>Bacillota</taxon>
        <taxon>Bacilli</taxon>
        <taxon>Bacillales</taxon>
        <taxon>Paenibacillaceae</taxon>
        <taxon>Paenibacillus</taxon>
    </lineage>
</organism>
<dbReference type="EMBL" id="JBHMAG010000016">
    <property type="protein sequence ID" value="MFB9754595.1"/>
    <property type="molecule type" value="Genomic_DNA"/>
</dbReference>
<name>A0ABV5W2J8_9BACL</name>
<dbReference type="Proteomes" id="UP001589619">
    <property type="component" value="Unassembled WGS sequence"/>
</dbReference>
<dbReference type="Pfam" id="PF00535">
    <property type="entry name" value="Glycos_transf_2"/>
    <property type="match status" value="1"/>
</dbReference>
<evidence type="ECO:0000256" key="1">
    <source>
        <dbReference type="ARBA" id="ARBA00006739"/>
    </source>
</evidence>
<proteinExistence type="inferred from homology"/>
<protein>
    <submittedName>
        <fullName evidence="3">Glycosyltransferase family 2 protein</fullName>
        <ecNumber evidence="3">2.4.-.-</ecNumber>
    </submittedName>
</protein>
<reference evidence="3 4" key="1">
    <citation type="submission" date="2024-09" db="EMBL/GenBank/DDBJ databases">
        <authorList>
            <person name="Sun Q."/>
            <person name="Mori K."/>
        </authorList>
    </citation>
    <scope>NUCLEOTIDE SEQUENCE [LARGE SCALE GENOMIC DNA]</scope>
    <source>
        <strain evidence="3 4">JCM 12520</strain>
    </source>
</reference>
<dbReference type="EC" id="2.4.-.-" evidence="3"/>